<dbReference type="PROSITE" id="PS51257">
    <property type="entry name" value="PROKAR_LIPOPROTEIN"/>
    <property type="match status" value="1"/>
</dbReference>
<dbReference type="InterPro" id="IPR049974">
    <property type="entry name" value="Amuc_1099-like"/>
</dbReference>
<evidence type="ECO:0000313" key="2">
    <source>
        <dbReference type="EMBL" id="MBK1828772.1"/>
    </source>
</evidence>
<protein>
    <recommendedName>
        <fullName evidence="4">DUF3108 domain-containing protein</fullName>
    </recommendedName>
</protein>
<feature type="signal peptide" evidence="1">
    <location>
        <begin position="1"/>
        <end position="18"/>
    </location>
</feature>
<proteinExistence type="predicted"/>
<sequence length="253" mass="28991">MSRLCFLCVCIWSFVVVGCGPSVGDAVMEEKPSGGAKRQVDERGSQRVRVEKRVDLDDLKFEGLESRRWVVLFGFEFQGKWVPKAEYQGGVKQRVSFQEPLSPGDLFFTDGPLKLRFKFLGFEERPVENPRLGVVEVLKFARFEDMDPKKRGRVYEVPNRLPRARLDEYAHHDEEVTLRWEPERGVAKSFALSEGDWFRLPGVASSPAYRLKKVTGRSVSVEWLEEGKTHVRLIQVEHPRAEPAATIRELIGD</sequence>
<keyword evidence="1" id="KW-0732">Signal</keyword>
<keyword evidence="3" id="KW-1185">Reference proteome</keyword>
<reference evidence="2" key="1">
    <citation type="submission" date="2021-01" db="EMBL/GenBank/DDBJ databases">
        <title>Modified the classification status of verrucomicrobia.</title>
        <authorList>
            <person name="Feng X."/>
        </authorList>
    </citation>
    <scope>NUCLEOTIDE SEQUENCE</scope>
    <source>
        <strain evidence="2">KCTC 22201</strain>
    </source>
</reference>
<gene>
    <name evidence="2" type="ORF">JIN81_17185</name>
</gene>
<dbReference type="AlphaFoldDB" id="A0A934RCS0"/>
<evidence type="ECO:0008006" key="4">
    <source>
        <dbReference type="Google" id="ProtNLM"/>
    </source>
</evidence>
<name>A0A934RCS0_9BACT</name>
<dbReference type="EMBL" id="JAENII010000017">
    <property type="protein sequence ID" value="MBK1828772.1"/>
    <property type="molecule type" value="Genomic_DNA"/>
</dbReference>
<feature type="chain" id="PRO_5036859236" description="DUF3108 domain-containing protein" evidence="1">
    <location>
        <begin position="19"/>
        <end position="253"/>
    </location>
</feature>
<accession>A0A934RCS0</accession>
<evidence type="ECO:0000256" key="1">
    <source>
        <dbReference type="SAM" id="SignalP"/>
    </source>
</evidence>
<comment type="caution">
    <text evidence="2">The sequence shown here is derived from an EMBL/GenBank/DDBJ whole genome shotgun (WGS) entry which is preliminary data.</text>
</comment>
<evidence type="ECO:0000313" key="3">
    <source>
        <dbReference type="Proteomes" id="UP000658278"/>
    </source>
</evidence>
<dbReference type="NCBIfam" id="NF042425">
    <property type="entry name" value="Amuc_1099_fam"/>
    <property type="match status" value="1"/>
</dbReference>
<organism evidence="2 3">
    <name type="scientific">Haloferula rosea</name>
    <dbReference type="NCBI Taxonomy" id="490093"/>
    <lineage>
        <taxon>Bacteria</taxon>
        <taxon>Pseudomonadati</taxon>
        <taxon>Verrucomicrobiota</taxon>
        <taxon>Verrucomicrobiia</taxon>
        <taxon>Verrucomicrobiales</taxon>
        <taxon>Verrucomicrobiaceae</taxon>
        <taxon>Haloferula</taxon>
    </lineage>
</organism>
<dbReference type="Proteomes" id="UP000658278">
    <property type="component" value="Unassembled WGS sequence"/>
</dbReference>